<evidence type="ECO:0000256" key="4">
    <source>
        <dbReference type="SAM" id="MobiDB-lite"/>
    </source>
</evidence>
<evidence type="ECO:0000313" key="8">
    <source>
        <dbReference type="Proteomes" id="UP000034723"/>
    </source>
</evidence>
<feature type="domain" description="TNase-like" evidence="5">
    <location>
        <begin position="73"/>
        <end position="218"/>
    </location>
</feature>
<dbReference type="PROSITE" id="PS51841">
    <property type="entry name" value="LTD"/>
    <property type="match status" value="1"/>
</dbReference>
<accession>A0A0F7DBT7</accession>
<dbReference type="SMART" id="SM00318">
    <property type="entry name" value="SNc"/>
    <property type="match status" value="1"/>
</dbReference>
<dbReference type="AlphaFoldDB" id="A0A0F7DBT7"/>
<keyword evidence="8" id="KW-1185">Reference proteome</keyword>
<feature type="compositionally biased region" description="Pro residues" evidence="4">
    <location>
        <begin position="49"/>
        <end position="61"/>
    </location>
</feature>
<evidence type="ECO:0000256" key="2">
    <source>
        <dbReference type="ARBA" id="ARBA00022759"/>
    </source>
</evidence>
<dbReference type="RefSeq" id="WP_052747768.1">
    <property type="nucleotide sequence ID" value="NZ_CP011267.1"/>
</dbReference>
<dbReference type="InParanoid" id="A0A0F7DBT7"/>
<dbReference type="PROSITE" id="PS50830">
    <property type="entry name" value="TNASE_3"/>
    <property type="match status" value="1"/>
</dbReference>
<dbReference type="InterPro" id="IPR016071">
    <property type="entry name" value="Staphylococal_nuclease_OB-fold"/>
</dbReference>
<dbReference type="Gene3D" id="2.40.50.90">
    <property type="match status" value="1"/>
</dbReference>
<dbReference type="EMBL" id="CP011267">
    <property type="protein sequence ID" value="AKG91661.1"/>
    <property type="molecule type" value="Genomic_DNA"/>
</dbReference>
<sequence>MGFYGKLLITFLTLLALTLLGCSQTEESPQLTATPTPTTTSPTPLSTPSQPPSPEQTPIPTPTAEKLSILPGKNYTARVVYVVDGDTIDVLFQDGTKERIRILGIDCPETDASRNRKGEYDGIADTQYLAVWGRKAEERAKELLDGKQVVVQTDDKAEPRDVYGRLLAYVYVNGVDFGAVMIKEGYARCYYEAEFSKRDLYRQLEEEAKQNKIGLWNYSPPVVEILSVNYDACGEVDDRECLNDEYVVIANTGSTSVSLYGWKIQDESGKYYIFPDVVLDPGEQVILHTGKGLDNSTDIFWNSGRAIWNNDHDTAYLYNSEGELVDNYEW</sequence>
<reference evidence="7 8" key="1">
    <citation type="submission" date="2015-04" db="EMBL/GenBank/DDBJ databases">
        <title>The complete genome sequence of the hyperthermophilic, obligate iron-reducing archaeon Geoglobus ahangari strain 234T.</title>
        <authorList>
            <person name="Manzella M.P."/>
            <person name="Holmes D.E."/>
            <person name="Rocheleau J.M."/>
            <person name="Chung A."/>
            <person name="Reguera G."/>
            <person name="Kashefi K."/>
        </authorList>
    </citation>
    <scope>NUCLEOTIDE SEQUENCE [LARGE SCALE GENOMIC DNA]</scope>
    <source>
        <strain evidence="7 8">234</strain>
    </source>
</reference>
<keyword evidence="1" id="KW-0540">Nuclease</keyword>
<dbReference type="PROSITE" id="PS51257">
    <property type="entry name" value="PROKAR_LIPOPROTEIN"/>
    <property type="match status" value="1"/>
</dbReference>
<dbReference type="GO" id="GO:0016787">
    <property type="term" value="F:hydrolase activity"/>
    <property type="evidence" value="ECO:0007669"/>
    <property type="project" value="UniProtKB-KW"/>
</dbReference>
<evidence type="ECO:0000313" key="7">
    <source>
        <dbReference type="EMBL" id="AKG91661.1"/>
    </source>
</evidence>
<evidence type="ECO:0000259" key="6">
    <source>
        <dbReference type="PROSITE" id="PS51841"/>
    </source>
</evidence>
<keyword evidence="2" id="KW-0255">Endonuclease</keyword>
<evidence type="ECO:0000256" key="3">
    <source>
        <dbReference type="ARBA" id="ARBA00022801"/>
    </source>
</evidence>
<dbReference type="Pfam" id="PF00932">
    <property type="entry name" value="LTD"/>
    <property type="match status" value="1"/>
</dbReference>
<feature type="compositionally biased region" description="Low complexity" evidence="4">
    <location>
        <begin position="28"/>
        <end position="48"/>
    </location>
</feature>
<feature type="region of interest" description="Disordered" evidence="4">
    <location>
        <begin position="26"/>
        <end position="66"/>
    </location>
</feature>
<gene>
    <name evidence="7" type="ORF">GAH_01015</name>
</gene>
<dbReference type="CDD" id="cd00175">
    <property type="entry name" value="SNc"/>
    <property type="match status" value="1"/>
</dbReference>
<dbReference type="SUPFAM" id="SSF50199">
    <property type="entry name" value="Staphylococcal nuclease"/>
    <property type="match status" value="1"/>
</dbReference>
<dbReference type="Gene3D" id="2.60.40.1260">
    <property type="entry name" value="Lamin Tail domain"/>
    <property type="match status" value="1"/>
</dbReference>
<organism evidence="7 8">
    <name type="scientific">Geoglobus ahangari</name>
    <dbReference type="NCBI Taxonomy" id="113653"/>
    <lineage>
        <taxon>Archaea</taxon>
        <taxon>Methanobacteriati</taxon>
        <taxon>Methanobacteriota</taxon>
        <taxon>Archaeoglobi</taxon>
        <taxon>Archaeoglobales</taxon>
        <taxon>Archaeoglobaceae</taxon>
        <taxon>Geoglobus</taxon>
    </lineage>
</organism>
<dbReference type="InterPro" id="IPR001322">
    <property type="entry name" value="Lamin_tail_dom"/>
</dbReference>
<dbReference type="KEGG" id="gah:GAH_01015"/>
<dbReference type="GeneID" id="24803590"/>
<dbReference type="OrthoDB" id="3327at2157"/>
<dbReference type="InterPro" id="IPR036415">
    <property type="entry name" value="Lamin_tail_dom_sf"/>
</dbReference>
<dbReference type="PANTHER" id="PTHR12302">
    <property type="entry name" value="EBNA2 BINDING PROTEIN P100"/>
    <property type="match status" value="1"/>
</dbReference>
<dbReference type="SUPFAM" id="SSF74853">
    <property type="entry name" value="Lamin A/C globular tail domain"/>
    <property type="match status" value="1"/>
</dbReference>
<name>A0A0F7DBT7_9EURY</name>
<dbReference type="HOGENOM" id="CLU_063605_0_0_2"/>
<dbReference type="PROSITE" id="PS01123">
    <property type="entry name" value="TNASE_1"/>
    <property type="match status" value="1"/>
</dbReference>
<keyword evidence="3" id="KW-0378">Hydrolase</keyword>
<dbReference type="Pfam" id="PF00565">
    <property type="entry name" value="SNase"/>
    <property type="match status" value="1"/>
</dbReference>
<dbReference type="GO" id="GO:0004519">
    <property type="term" value="F:endonuclease activity"/>
    <property type="evidence" value="ECO:0007669"/>
    <property type="project" value="UniProtKB-KW"/>
</dbReference>
<evidence type="ECO:0000259" key="5">
    <source>
        <dbReference type="PROSITE" id="PS50830"/>
    </source>
</evidence>
<dbReference type="PANTHER" id="PTHR12302:SF3">
    <property type="entry name" value="SERINE_THREONINE-PROTEIN KINASE 31"/>
    <property type="match status" value="1"/>
</dbReference>
<dbReference type="InterPro" id="IPR035437">
    <property type="entry name" value="SNase_OB-fold_sf"/>
</dbReference>
<dbReference type="STRING" id="113653.GAH_01015"/>
<protein>
    <submittedName>
        <fullName evidence="7">Micrococcal nuclease-like protein</fullName>
    </submittedName>
</protein>
<dbReference type="GO" id="GO:0003676">
    <property type="term" value="F:nucleic acid binding"/>
    <property type="evidence" value="ECO:0007669"/>
    <property type="project" value="InterPro"/>
</dbReference>
<feature type="domain" description="LTD" evidence="6">
    <location>
        <begin position="219"/>
        <end position="330"/>
    </location>
</feature>
<dbReference type="Proteomes" id="UP000034723">
    <property type="component" value="Chromosome"/>
</dbReference>
<dbReference type="InterPro" id="IPR002071">
    <property type="entry name" value="Thermonucl_AS"/>
</dbReference>
<proteinExistence type="predicted"/>
<evidence type="ECO:0000256" key="1">
    <source>
        <dbReference type="ARBA" id="ARBA00022722"/>
    </source>
</evidence>